<dbReference type="Proteomes" id="UP000886501">
    <property type="component" value="Unassembled WGS sequence"/>
</dbReference>
<dbReference type="EMBL" id="MU118048">
    <property type="protein sequence ID" value="KAF9646809.1"/>
    <property type="molecule type" value="Genomic_DNA"/>
</dbReference>
<reference evidence="1" key="1">
    <citation type="submission" date="2019-10" db="EMBL/GenBank/DDBJ databases">
        <authorList>
            <consortium name="DOE Joint Genome Institute"/>
            <person name="Kuo A."/>
            <person name="Miyauchi S."/>
            <person name="Kiss E."/>
            <person name="Drula E."/>
            <person name="Kohler A."/>
            <person name="Sanchez-Garcia M."/>
            <person name="Andreopoulos B."/>
            <person name="Barry K.W."/>
            <person name="Bonito G."/>
            <person name="Buee M."/>
            <person name="Carver A."/>
            <person name="Chen C."/>
            <person name="Cichocki N."/>
            <person name="Clum A."/>
            <person name="Culley D."/>
            <person name="Crous P.W."/>
            <person name="Fauchery L."/>
            <person name="Girlanda M."/>
            <person name="Hayes R."/>
            <person name="Keri Z."/>
            <person name="Labutti K."/>
            <person name="Lipzen A."/>
            <person name="Lombard V."/>
            <person name="Magnuson J."/>
            <person name="Maillard F."/>
            <person name="Morin E."/>
            <person name="Murat C."/>
            <person name="Nolan M."/>
            <person name="Ohm R."/>
            <person name="Pangilinan J."/>
            <person name="Pereira M."/>
            <person name="Perotto S."/>
            <person name="Peter M."/>
            <person name="Riley R."/>
            <person name="Sitrit Y."/>
            <person name="Stielow B."/>
            <person name="Szollosi G."/>
            <person name="Zifcakova L."/>
            <person name="Stursova M."/>
            <person name="Spatafora J.W."/>
            <person name="Tedersoo L."/>
            <person name="Vaario L.-M."/>
            <person name="Yamada A."/>
            <person name="Yan M."/>
            <person name="Wang P."/>
            <person name="Xu J."/>
            <person name="Bruns T."/>
            <person name="Baldrian P."/>
            <person name="Vilgalys R."/>
            <person name="Henrissat B."/>
            <person name="Grigoriev I.V."/>
            <person name="Hibbett D."/>
            <person name="Nagy L.G."/>
            <person name="Martin F.M."/>
        </authorList>
    </citation>
    <scope>NUCLEOTIDE SEQUENCE</scope>
    <source>
        <strain evidence="1">P2</strain>
    </source>
</reference>
<accession>A0ACB6ZAN4</accession>
<reference evidence="1" key="2">
    <citation type="journal article" date="2020" name="Nat. Commun.">
        <title>Large-scale genome sequencing of mycorrhizal fungi provides insights into the early evolution of symbiotic traits.</title>
        <authorList>
            <person name="Miyauchi S."/>
            <person name="Kiss E."/>
            <person name="Kuo A."/>
            <person name="Drula E."/>
            <person name="Kohler A."/>
            <person name="Sanchez-Garcia M."/>
            <person name="Morin E."/>
            <person name="Andreopoulos B."/>
            <person name="Barry K.W."/>
            <person name="Bonito G."/>
            <person name="Buee M."/>
            <person name="Carver A."/>
            <person name="Chen C."/>
            <person name="Cichocki N."/>
            <person name="Clum A."/>
            <person name="Culley D."/>
            <person name="Crous P.W."/>
            <person name="Fauchery L."/>
            <person name="Girlanda M."/>
            <person name="Hayes R.D."/>
            <person name="Keri Z."/>
            <person name="LaButti K."/>
            <person name="Lipzen A."/>
            <person name="Lombard V."/>
            <person name="Magnuson J."/>
            <person name="Maillard F."/>
            <person name="Murat C."/>
            <person name="Nolan M."/>
            <person name="Ohm R.A."/>
            <person name="Pangilinan J."/>
            <person name="Pereira M.F."/>
            <person name="Perotto S."/>
            <person name="Peter M."/>
            <person name="Pfister S."/>
            <person name="Riley R."/>
            <person name="Sitrit Y."/>
            <person name="Stielow J.B."/>
            <person name="Szollosi G."/>
            <person name="Zifcakova L."/>
            <person name="Stursova M."/>
            <person name="Spatafora J.W."/>
            <person name="Tedersoo L."/>
            <person name="Vaario L.M."/>
            <person name="Yamada A."/>
            <person name="Yan M."/>
            <person name="Wang P."/>
            <person name="Xu J."/>
            <person name="Bruns T."/>
            <person name="Baldrian P."/>
            <person name="Vilgalys R."/>
            <person name="Dunand C."/>
            <person name="Henrissat B."/>
            <person name="Grigoriev I.V."/>
            <person name="Hibbett D."/>
            <person name="Nagy L.G."/>
            <person name="Martin F.M."/>
        </authorList>
    </citation>
    <scope>NUCLEOTIDE SEQUENCE</scope>
    <source>
        <strain evidence="1">P2</strain>
    </source>
</reference>
<comment type="caution">
    <text evidence="1">The sequence shown here is derived from an EMBL/GenBank/DDBJ whole genome shotgun (WGS) entry which is preliminary data.</text>
</comment>
<proteinExistence type="predicted"/>
<gene>
    <name evidence="1" type="ORF">BDM02DRAFT_2889409</name>
</gene>
<organism evidence="1 2">
    <name type="scientific">Thelephora ganbajun</name>
    <name type="common">Ganba fungus</name>
    <dbReference type="NCBI Taxonomy" id="370292"/>
    <lineage>
        <taxon>Eukaryota</taxon>
        <taxon>Fungi</taxon>
        <taxon>Dikarya</taxon>
        <taxon>Basidiomycota</taxon>
        <taxon>Agaricomycotina</taxon>
        <taxon>Agaricomycetes</taxon>
        <taxon>Thelephorales</taxon>
        <taxon>Thelephoraceae</taxon>
        <taxon>Thelephora</taxon>
    </lineage>
</organism>
<name>A0ACB6ZAN4_THEGA</name>
<protein>
    <submittedName>
        <fullName evidence="1">Uncharacterized protein</fullName>
    </submittedName>
</protein>
<evidence type="ECO:0000313" key="2">
    <source>
        <dbReference type="Proteomes" id="UP000886501"/>
    </source>
</evidence>
<keyword evidence="2" id="KW-1185">Reference proteome</keyword>
<sequence length="187" mass="21466">MLMPYDMWIARVFYSSTKAQVGEYLIVSTQVPPCTRPRAERKATCQNEYGILPPSSRTRNIEQYHKIVRVFTLDSKSGGRVTEIYIYRRKDSCAQSTTSCHLLFPSTTAMNAKGACLACRVRKVKCERGPAQRCKRCTMMDLNDCVYEKTKKRGAGTTLRMGNACKRCRARKKMRRQAPMHNMCRSE</sequence>
<evidence type="ECO:0000313" key="1">
    <source>
        <dbReference type="EMBL" id="KAF9646809.1"/>
    </source>
</evidence>